<dbReference type="EMBL" id="BJNY01000009">
    <property type="protein sequence ID" value="GED06225.1"/>
    <property type="molecule type" value="Genomic_DNA"/>
</dbReference>
<dbReference type="InterPro" id="IPR036390">
    <property type="entry name" value="WH_DNA-bd_sf"/>
</dbReference>
<dbReference type="PANTHER" id="PTHR33164">
    <property type="entry name" value="TRANSCRIPTIONAL REGULATOR, MARR FAMILY"/>
    <property type="match status" value="1"/>
</dbReference>
<dbReference type="Proteomes" id="UP000316612">
    <property type="component" value="Unassembled WGS sequence"/>
</dbReference>
<dbReference type="PROSITE" id="PS50995">
    <property type="entry name" value="HTH_MARR_2"/>
    <property type="match status" value="1"/>
</dbReference>
<dbReference type="PANTHER" id="PTHR33164:SF106">
    <property type="entry name" value="TRANSCRIPTIONAL REGULATORY PROTEIN"/>
    <property type="match status" value="1"/>
</dbReference>
<organism evidence="2 3">
    <name type="scientific">Glutamicibacter uratoxydans</name>
    <name type="common">Arthrobacter uratoxydans</name>
    <dbReference type="NCBI Taxonomy" id="43667"/>
    <lineage>
        <taxon>Bacteria</taxon>
        <taxon>Bacillati</taxon>
        <taxon>Actinomycetota</taxon>
        <taxon>Actinomycetes</taxon>
        <taxon>Micrococcales</taxon>
        <taxon>Micrococcaceae</taxon>
        <taxon>Glutamicibacter</taxon>
    </lineage>
</organism>
<evidence type="ECO:0000259" key="1">
    <source>
        <dbReference type="PROSITE" id="PS50995"/>
    </source>
</evidence>
<dbReference type="Gene3D" id="1.10.10.10">
    <property type="entry name" value="Winged helix-like DNA-binding domain superfamily/Winged helix DNA-binding domain"/>
    <property type="match status" value="1"/>
</dbReference>
<protein>
    <submittedName>
        <fullName evidence="2">MarR family transcriptional regulator</fullName>
    </submittedName>
</protein>
<dbReference type="GO" id="GO:0006950">
    <property type="term" value="P:response to stress"/>
    <property type="evidence" value="ECO:0007669"/>
    <property type="project" value="TreeGrafter"/>
</dbReference>
<dbReference type="AlphaFoldDB" id="A0A4Y4DRJ3"/>
<evidence type="ECO:0000313" key="2">
    <source>
        <dbReference type="EMBL" id="GED06225.1"/>
    </source>
</evidence>
<dbReference type="GO" id="GO:0003700">
    <property type="term" value="F:DNA-binding transcription factor activity"/>
    <property type="evidence" value="ECO:0007669"/>
    <property type="project" value="InterPro"/>
</dbReference>
<dbReference type="InterPro" id="IPR039422">
    <property type="entry name" value="MarR/SlyA-like"/>
</dbReference>
<dbReference type="InterPro" id="IPR036388">
    <property type="entry name" value="WH-like_DNA-bd_sf"/>
</dbReference>
<accession>A0A4Y4DRJ3</accession>
<keyword evidence="3" id="KW-1185">Reference proteome</keyword>
<dbReference type="SUPFAM" id="SSF46785">
    <property type="entry name" value="Winged helix' DNA-binding domain"/>
    <property type="match status" value="1"/>
</dbReference>
<name>A0A4Y4DRJ3_GLUUR</name>
<gene>
    <name evidence="2" type="ORF">AUR04nite_17570</name>
</gene>
<proteinExistence type="predicted"/>
<dbReference type="PRINTS" id="PR00598">
    <property type="entry name" value="HTHMARR"/>
</dbReference>
<sequence length="210" mass="23356">MIVAVNEPSSESLNTPGGIMEDQVSPGMFSLASSDPEGHLINPAGMDAEDLSQIDQIMQELSRMREIERKIMRSTQRFMKLNETDMRAIRKVISSTYNGKAVTAGDLARYLGISSASVTKMLDRLEAGKHVVRKPHPTDRRSQCVEVTEETHQAAREQIGRHHAQRFEVLRSFSHSERDVIIRFLAGTSQAMETSLDSAAHIDESSDSDS</sequence>
<reference evidence="2 3" key="1">
    <citation type="submission" date="2019-06" db="EMBL/GenBank/DDBJ databases">
        <title>Whole genome shotgun sequence of Glutamicibacter uratoxydans NBRC 15515.</title>
        <authorList>
            <person name="Hosoyama A."/>
            <person name="Uohara A."/>
            <person name="Ohji S."/>
            <person name="Ichikawa N."/>
        </authorList>
    </citation>
    <scope>NUCLEOTIDE SEQUENCE [LARGE SCALE GENOMIC DNA]</scope>
    <source>
        <strain evidence="2 3">NBRC 15515</strain>
    </source>
</reference>
<feature type="domain" description="HTH marR-type" evidence="1">
    <location>
        <begin position="54"/>
        <end position="190"/>
    </location>
</feature>
<dbReference type="InterPro" id="IPR000835">
    <property type="entry name" value="HTH_MarR-typ"/>
</dbReference>
<evidence type="ECO:0000313" key="3">
    <source>
        <dbReference type="Proteomes" id="UP000316612"/>
    </source>
</evidence>
<dbReference type="SMART" id="SM00347">
    <property type="entry name" value="HTH_MARR"/>
    <property type="match status" value="1"/>
</dbReference>
<dbReference type="Pfam" id="PF12802">
    <property type="entry name" value="MarR_2"/>
    <property type="match status" value="1"/>
</dbReference>
<comment type="caution">
    <text evidence="2">The sequence shown here is derived from an EMBL/GenBank/DDBJ whole genome shotgun (WGS) entry which is preliminary data.</text>
</comment>